<dbReference type="InterPro" id="IPR044851">
    <property type="entry name" value="Wax_synthase"/>
</dbReference>
<dbReference type="GeneID" id="54420944"/>
<feature type="transmembrane region" description="Helical" evidence="8">
    <location>
        <begin position="359"/>
        <end position="379"/>
    </location>
</feature>
<keyword evidence="6 8" id="KW-1133">Transmembrane helix</keyword>
<evidence type="ECO:0000256" key="3">
    <source>
        <dbReference type="ARBA" id="ARBA00007282"/>
    </source>
</evidence>
<evidence type="ECO:0000256" key="1">
    <source>
        <dbReference type="ARBA" id="ARBA00004141"/>
    </source>
</evidence>
<feature type="signal peptide" evidence="9">
    <location>
        <begin position="1"/>
        <end position="20"/>
    </location>
</feature>
<feature type="transmembrane region" description="Helical" evidence="8">
    <location>
        <begin position="321"/>
        <end position="339"/>
    </location>
</feature>
<dbReference type="OrthoDB" id="2796277at2759"/>
<reference evidence="13" key="3">
    <citation type="submission" date="2025-04" db="UniProtKB">
        <authorList>
            <consortium name="RefSeq"/>
        </authorList>
    </citation>
    <scope>IDENTIFICATION</scope>
    <source>
        <strain evidence="13">CBS 781.70</strain>
    </source>
</reference>
<feature type="chain" id="PRO_5044631530" description="Wax synthase domain-containing protein" evidence="9">
    <location>
        <begin position="21"/>
        <end position="547"/>
    </location>
</feature>
<evidence type="ECO:0000256" key="8">
    <source>
        <dbReference type="SAM" id="Phobius"/>
    </source>
</evidence>
<evidence type="ECO:0000256" key="9">
    <source>
        <dbReference type="SAM" id="SignalP"/>
    </source>
</evidence>
<dbReference type="Proteomes" id="UP000504638">
    <property type="component" value="Unplaced"/>
</dbReference>
<sequence length="547" mass="62508">MPSPSLQISLITISSLFLDALDIHGRTMTPPPPEIPSTYYDLRAYYRTHYEADFASGKYLRFVIPLGALQWIVLILYYLVPHDRFPALRSLPARLSLWVALSAHCLFLILRTRSDQIFVFHGLFEAFFVAWSGALLLCSDVQRDFKRVRRVDVRSQCAERSTDERRREFVYKWEGYPQGNFSNRLGWVMDLICNLRGVAWNWKPYGILPRPPFVQDQLDADATGTEIPPHVPSSSEIDLYLAEGHSKSFRHNAVDFLVSFLWVDLLRTLMIHDPYFWGYPSAPLPAYVQRIFPAFLLSFSRLNTFIRVALALHYIYRSVRLLYNLSTCIFLGLSFIPAFHSVLNVNGEYWLHPSTNLPFRHALEMGLVGFWGMHWHQYLRATPTLCGRKILECLGIVERSTIGKLLLAFIVFGMNGALHSVSGHSAIGDSDLRRGGVMAFFVMQPVGIILEQCVWWATWKTGLRKYISPRLRHVANAAWFAIWLTVVGGPTIGQDYARCAYVILEPLPVTPLRLLGFGVKGDPWWLYDGLGVYWHSGKSIWSSGLAV</sequence>
<dbReference type="AlphaFoldDB" id="A0A6G1FRJ6"/>
<proteinExistence type="inferred from homology"/>
<keyword evidence="7 8" id="KW-0472">Membrane</keyword>
<feature type="transmembrane region" description="Helical" evidence="8">
    <location>
        <begin position="116"/>
        <end position="137"/>
    </location>
</feature>
<evidence type="ECO:0000256" key="2">
    <source>
        <dbReference type="ARBA" id="ARBA00005179"/>
    </source>
</evidence>
<feature type="transmembrane region" description="Helical" evidence="8">
    <location>
        <begin position="438"/>
        <end position="459"/>
    </location>
</feature>
<protein>
    <recommendedName>
        <fullName evidence="10">Wax synthase domain-containing protein</fullName>
    </recommendedName>
</protein>
<reference evidence="11 13" key="1">
    <citation type="submission" date="2020-01" db="EMBL/GenBank/DDBJ databases">
        <authorList>
            <consortium name="DOE Joint Genome Institute"/>
            <person name="Haridas S."/>
            <person name="Albert R."/>
            <person name="Binder M."/>
            <person name="Bloem J."/>
            <person name="Labutti K."/>
            <person name="Salamov A."/>
            <person name="Andreopoulos B."/>
            <person name="Baker S.E."/>
            <person name="Barry K."/>
            <person name="Bills G."/>
            <person name="Bluhm B.H."/>
            <person name="Cannon C."/>
            <person name="Castanera R."/>
            <person name="Culley D.E."/>
            <person name="Daum C."/>
            <person name="Ezra D."/>
            <person name="Gonzalez J.B."/>
            <person name="Henrissat B."/>
            <person name="Kuo A."/>
            <person name="Liang C."/>
            <person name="Lipzen A."/>
            <person name="Lutzoni F."/>
            <person name="Magnuson J."/>
            <person name="Mondo S."/>
            <person name="Nolan M."/>
            <person name="Ohm R."/>
            <person name="Pangilinan J."/>
            <person name="Park H.-J."/>
            <person name="Ramirez L."/>
            <person name="Alfaro M."/>
            <person name="Sun H."/>
            <person name="Tritt A."/>
            <person name="Yoshinaga Y."/>
            <person name="Zwiers L.-H."/>
            <person name="Turgeon B.G."/>
            <person name="Goodwin S.B."/>
            <person name="Spatafora J.W."/>
            <person name="Crous P.W."/>
            <person name="Grigoriev I.V."/>
        </authorList>
    </citation>
    <scope>NUCLEOTIDE SEQUENCE</scope>
    <source>
        <strain evidence="11 13">CBS 781.70</strain>
    </source>
</reference>
<feature type="transmembrane region" description="Helical" evidence="8">
    <location>
        <begin position="59"/>
        <end position="79"/>
    </location>
</feature>
<dbReference type="Pfam" id="PF13813">
    <property type="entry name" value="MBOAT_2"/>
    <property type="match status" value="1"/>
</dbReference>
<evidence type="ECO:0000313" key="11">
    <source>
        <dbReference type="EMBL" id="KAF1808407.1"/>
    </source>
</evidence>
<evidence type="ECO:0000313" key="13">
    <source>
        <dbReference type="RefSeq" id="XP_033530038.1"/>
    </source>
</evidence>
<feature type="transmembrane region" description="Helical" evidence="8">
    <location>
        <begin position="91"/>
        <end position="110"/>
    </location>
</feature>
<dbReference type="PANTHER" id="PTHR31595">
    <property type="entry name" value="LONG-CHAIN-ALCOHOL O-FATTY-ACYLTRANSFERASE 3-RELATED"/>
    <property type="match status" value="1"/>
</dbReference>
<feature type="transmembrane region" description="Helical" evidence="8">
    <location>
        <begin position="400"/>
        <end position="418"/>
    </location>
</feature>
<dbReference type="RefSeq" id="XP_033530038.1">
    <property type="nucleotide sequence ID" value="XM_033680374.1"/>
</dbReference>
<keyword evidence="4" id="KW-0808">Transferase</keyword>
<dbReference type="GO" id="GO:0006629">
    <property type="term" value="P:lipid metabolic process"/>
    <property type="evidence" value="ECO:0007669"/>
    <property type="project" value="InterPro"/>
</dbReference>
<keyword evidence="5 8" id="KW-0812">Transmembrane</keyword>
<name>A0A6G1FRJ6_9PEZI</name>
<keyword evidence="12" id="KW-1185">Reference proteome</keyword>
<dbReference type="PANTHER" id="PTHR31595:SF57">
    <property type="entry name" value="OS04G0481900 PROTEIN"/>
    <property type="match status" value="1"/>
</dbReference>
<gene>
    <name evidence="11 13" type="ORF">P152DRAFT_462539</name>
</gene>
<keyword evidence="9" id="KW-0732">Signal</keyword>
<feature type="transmembrane region" description="Helical" evidence="8">
    <location>
        <begin position="471"/>
        <end position="492"/>
    </location>
</feature>
<dbReference type="GO" id="GO:0016020">
    <property type="term" value="C:membrane"/>
    <property type="evidence" value="ECO:0007669"/>
    <property type="project" value="UniProtKB-SubCell"/>
</dbReference>
<comment type="pathway">
    <text evidence="2">Secondary metabolite biosynthesis.</text>
</comment>
<evidence type="ECO:0000256" key="4">
    <source>
        <dbReference type="ARBA" id="ARBA00022679"/>
    </source>
</evidence>
<organism evidence="11">
    <name type="scientific">Eremomyces bilateralis CBS 781.70</name>
    <dbReference type="NCBI Taxonomy" id="1392243"/>
    <lineage>
        <taxon>Eukaryota</taxon>
        <taxon>Fungi</taxon>
        <taxon>Dikarya</taxon>
        <taxon>Ascomycota</taxon>
        <taxon>Pezizomycotina</taxon>
        <taxon>Dothideomycetes</taxon>
        <taxon>Dothideomycetes incertae sedis</taxon>
        <taxon>Eremomycetales</taxon>
        <taxon>Eremomycetaceae</taxon>
        <taxon>Eremomyces</taxon>
    </lineage>
</organism>
<evidence type="ECO:0000259" key="10">
    <source>
        <dbReference type="Pfam" id="PF13813"/>
    </source>
</evidence>
<dbReference type="GO" id="GO:0008374">
    <property type="term" value="F:O-acyltransferase activity"/>
    <property type="evidence" value="ECO:0007669"/>
    <property type="project" value="InterPro"/>
</dbReference>
<dbReference type="InterPro" id="IPR032805">
    <property type="entry name" value="Wax_synthase_dom"/>
</dbReference>
<comment type="similarity">
    <text evidence="3">Belongs to the wax synthase family.</text>
</comment>
<evidence type="ECO:0000256" key="7">
    <source>
        <dbReference type="ARBA" id="ARBA00023136"/>
    </source>
</evidence>
<feature type="domain" description="Wax synthase" evidence="10">
    <location>
        <begin position="365"/>
        <end position="442"/>
    </location>
</feature>
<dbReference type="EMBL" id="ML975184">
    <property type="protein sequence ID" value="KAF1808407.1"/>
    <property type="molecule type" value="Genomic_DNA"/>
</dbReference>
<accession>A0A6G1FRJ6</accession>
<reference evidence="13" key="2">
    <citation type="submission" date="2020-04" db="EMBL/GenBank/DDBJ databases">
        <authorList>
            <consortium name="NCBI Genome Project"/>
        </authorList>
    </citation>
    <scope>NUCLEOTIDE SEQUENCE</scope>
    <source>
        <strain evidence="13">CBS 781.70</strain>
    </source>
</reference>
<comment type="subcellular location">
    <subcellularLocation>
        <location evidence="1">Membrane</location>
        <topology evidence="1">Multi-pass membrane protein</topology>
    </subcellularLocation>
</comment>
<evidence type="ECO:0000256" key="5">
    <source>
        <dbReference type="ARBA" id="ARBA00022692"/>
    </source>
</evidence>
<evidence type="ECO:0000313" key="12">
    <source>
        <dbReference type="Proteomes" id="UP000504638"/>
    </source>
</evidence>
<evidence type="ECO:0000256" key="6">
    <source>
        <dbReference type="ARBA" id="ARBA00022989"/>
    </source>
</evidence>